<dbReference type="SUPFAM" id="SSF48600">
    <property type="entry name" value="Chorismate mutase II"/>
    <property type="match status" value="1"/>
</dbReference>
<dbReference type="EC" id="5.4.99.5" evidence="1"/>
<dbReference type="RefSeq" id="WP_248667637.1">
    <property type="nucleotide sequence ID" value="NZ_JALPRX010000059.1"/>
</dbReference>
<keyword evidence="5" id="KW-0413">Isomerase</keyword>
<dbReference type="InterPro" id="IPR036263">
    <property type="entry name" value="Chorismate_II_sf"/>
</dbReference>
<organism evidence="5 6">
    <name type="scientific">Roseomonas acroporae</name>
    <dbReference type="NCBI Taxonomy" id="2937791"/>
    <lineage>
        <taxon>Bacteria</taxon>
        <taxon>Pseudomonadati</taxon>
        <taxon>Pseudomonadota</taxon>
        <taxon>Alphaproteobacteria</taxon>
        <taxon>Acetobacterales</taxon>
        <taxon>Roseomonadaceae</taxon>
        <taxon>Roseomonas</taxon>
    </lineage>
</organism>
<gene>
    <name evidence="5" type="ORF">M0638_14080</name>
</gene>
<comment type="caution">
    <text evidence="5">The sequence shown here is derived from an EMBL/GenBank/DDBJ whole genome shotgun (WGS) entry which is preliminary data.</text>
</comment>
<sequence>MTLNNMPAGPDPVPATLHAPAPQEPAGDALAALRTEIDALDDALQDLLRRRAEAVARLAESRAKAGGPALRPAREAKILRRLLARHAGPLPAAALVRLWREIFAATTAMQAPFAVAVFSQGEDQLRLAREHFGVSTPLRHHPTAARALGAVTAGEAQVAVLPVPDEGAPEADWWTRLDSLRLQVVACLPFWLPRGEERGAAAFAVTAGTAEPTGRDRSLLSVEAMGEHSRAHIAQALAAAGLAPRRLLLHRGPPGAAVPPRALAEVDGFVAADDPRLAAATFARIQPIGAYAVPEGVPEGAPAGAR</sequence>
<proteinExistence type="predicted"/>
<accession>A0A9X1Y7Q8</accession>
<dbReference type="EMBL" id="JALPRX010000059">
    <property type="protein sequence ID" value="MCK8785514.1"/>
    <property type="molecule type" value="Genomic_DNA"/>
</dbReference>
<dbReference type="Proteomes" id="UP001139516">
    <property type="component" value="Unassembled WGS sequence"/>
</dbReference>
<evidence type="ECO:0000313" key="6">
    <source>
        <dbReference type="Proteomes" id="UP001139516"/>
    </source>
</evidence>
<dbReference type="SMART" id="SM00830">
    <property type="entry name" value="CM_2"/>
    <property type="match status" value="1"/>
</dbReference>
<reference evidence="5" key="1">
    <citation type="submission" date="2022-04" db="EMBL/GenBank/DDBJ databases">
        <title>Roseomonas acroporae sp. nov., isolated from coral Acropora digitifera.</title>
        <authorList>
            <person name="Sun H."/>
        </authorList>
    </citation>
    <scope>NUCLEOTIDE SEQUENCE</scope>
    <source>
        <strain evidence="5">NAR14</strain>
    </source>
</reference>
<dbReference type="GO" id="GO:0046417">
    <property type="term" value="P:chorismate metabolic process"/>
    <property type="evidence" value="ECO:0007669"/>
    <property type="project" value="InterPro"/>
</dbReference>
<evidence type="ECO:0000313" key="5">
    <source>
        <dbReference type="EMBL" id="MCK8785514.1"/>
    </source>
</evidence>
<feature type="coiled-coil region" evidence="2">
    <location>
        <begin position="30"/>
        <end position="64"/>
    </location>
</feature>
<dbReference type="Pfam" id="PF01817">
    <property type="entry name" value="CM_2"/>
    <property type="match status" value="1"/>
</dbReference>
<feature type="region of interest" description="Disordered" evidence="3">
    <location>
        <begin position="1"/>
        <end position="23"/>
    </location>
</feature>
<dbReference type="InterPro" id="IPR002701">
    <property type="entry name" value="CM_II_prokaryot"/>
</dbReference>
<dbReference type="InterPro" id="IPR036979">
    <property type="entry name" value="CM_dom_sf"/>
</dbReference>
<protein>
    <recommendedName>
        <fullName evidence="1">chorismate mutase</fullName>
        <ecNumber evidence="1">5.4.99.5</ecNumber>
    </recommendedName>
</protein>
<name>A0A9X1Y7Q8_9PROT</name>
<evidence type="ECO:0000256" key="1">
    <source>
        <dbReference type="ARBA" id="ARBA00012404"/>
    </source>
</evidence>
<dbReference type="Gene3D" id="1.20.59.10">
    <property type="entry name" value="Chorismate mutase"/>
    <property type="match status" value="1"/>
</dbReference>
<evidence type="ECO:0000256" key="2">
    <source>
        <dbReference type="SAM" id="Coils"/>
    </source>
</evidence>
<keyword evidence="6" id="KW-1185">Reference proteome</keyword>
<feature type="domain" description="Chorismate mutase" evidence="4">
    <location>
        <begin position="24"/>
        <end position="114"/>
    </location>
</feature>
<keyword evidence="2" id="KW-0175">Coiled coil</keyword>
<dbReference type="GO" id="GO:0004106">
    <property type="term" value="F:chorismate mutase activity"/>
    <property type="evidence" value="ECO:0007669"/>
    <property type="project" value="UniProtKB-EC"/>
</dbReference>
<evidence type="ECO:0000259" key="4">
    <source>
        <dbReference type="PROSITE" id="PS51168"/>
    </source>
</evidence>
<dbReference type="PROSITE" id="PS51168">
    <property type="entry name" value="CHORISMATE_MUT_2"/>
    <property type="match status" value="1"/>
</dbReference>
<evidence type="ECO:0000256" key="3">
    <source>
        <dbReference type="SAM" id="MobiDB-lite"/>
    </source>
</evidence>
<dbReference type="AlphaFoldDB" id="A0A9X1Y7Q8"/>